<evidence type="ECO:0000313" key="3">
    <source>
        <dbReference type="Proteomes" id="UP001230065"/>
    </source>
</evidence>
<proteinExistence type="predicted"/>
<keyword evidence="1" id="KW-1133">Transmembrane helix</keyword>
<dbReference type="Proteomes" id="UP001230065">
    <property type="component" value="Unassembled WGS sequence"/>
</dbReference>
<keyword evidence="1" id="KW-0812">Transmembrane</keyword>
<dbReference type="EMBL" id="JAMZMF010000002">
    <property type="protein sequence ID" value="MDR0176660.1"/>
    <property type="molecule type" value="Genomic_DNA"/>
</dbReference>
<dbReference type="AlphaFoldDB" id="A0AAW8L808"/>
<evidence type="ECO:0000256" key="1">
    <source>
        <dbReference type="SAM" id="Phobius"/>
    </source>
</evidence>
<gene>
    <name evidence="2" type="ORF">RF687_01665</name>
</gene>
<keyword evidence="1" id="KW-0472">Membrane</keyword>
<dbReference type="RefSeq" id="WP_308679012.1">
    <property type="nucleotide sequence ID" value="NZ_JAMZMF010000002.1"/>
</dbReference>
<accession>A0AAW8L808</accession>
<feature type="transmembrane region" description="Helical" evidence="1">
    <location>
        <begin position="53"/>
        <end position="74"/>
    </location>
</feature>
<organism evidence="2 3">
    <name type="scientific">Actinomyces oris</name>
    <dbReference type="NCBI Taxonomy" id="544580"/>
    <lineage>
        <taxon>Bacteria</taxon>
        <taxon>Bacillati</taxon>
        <taxon>Actinomycetota</taxon>
        <taxon>Actinomycetes</taxon>
        <taxon>Actinomycetales</taxon>
        <taxon>Actinomycetaceae</taxon>
        <taxon>Actinomyces</taxon>
    </lineage>
</organism>
<feature type="transmembrane region" description="Helical" evidence="1">
    <location>
        <begin position="6"/>
        <end position="32"/>
    </location>
</feature>
<reference evidence="2" key="1">
    <citation type="submission" date="2022-06" db="EMBL/GenBank/DDBJ databases">
        <title>Draft Genome Sequences of Three Actinomyces oris Strains, Isolated from Healthy Human Feces.</title>
        <authorList>
            <person name="Ye Y."/>
            <person name="Liu C."/>
            <person name="Zhao J."/>
            <person name="Xu J."/>
            <person name="Huang H."/>
            <person name="Wang B."/>
            <person name="Wei J."/>
            <person name="Jing X."/>
        </authorList>
    </citation>
    <scope>NUCLEOTIDE SEQUENCE</scope>
    <source>
        <strain evidence="2">CNGBCC1803727</strain>
    </source>
</reference>
<feature type="transmembrane region" description="Helical" evidence="1">
    <location>
        <begin position="183"/>
        <end position="210"/>
    </location>
</feature>
<protein>
    <submittedName>
        <fullName evidence="2">Uncharacterized protein</fullName>
    </submittedName>
</protein>
<sequence length="760" mass="86188">MQDKPWEIVIITSIVCIAIDGLANQLAIRAVIITRFYTKKISTFIDYIKLSKLANIEQMVVTATVSALTLWIIIHPDWTLWHSITQPSESPKNTMLGATSIIALLTFVTASSANAAKEQEDGGKYLKQPLSTYVFHESLFSKFLWVPEFSLLTMAVFTIPFIVDSVGKQESALFKIHGIQFSPHLLVTSLWCACFAIVSVTLASTSLALLRGYIIRILQPEWVLNKIESALRFESDKTVKKHFSLLPENDRSLAYYWVYERVSDLTEIPQEQHWSYIDNTLATRRLKIILQKRSRFTRFLILICSQTLTEGKFYRQLQSFSQTLATHAIRSTTEIMALRNNAYSYYLCQPDISIPLRLELTDLIINESLQMIEFRRQLRNGTNTNNLGRQQELEADTNLVSLEAHLPESTAIPAVARAASRPTDTANSSKTELLETLTAATFRDLAYFIRERIGLTCSGSSTEYVKRVITRADRISDTATRLYSLKEVIGATIYASVSNFTQGTRLSLSILNEIGEEVKESASQFTDNAFKDSQNEIFPPNLKRVILDNVRSTFASYPYMCPEVYSQLLTMIPDSDVRPTFLHYLTFNTYQGLKVDLDVLSSFDARLTVPFYYSLAGRIPADHYPQHFKRYLHSGMTGLNSEGINWLFGILEEEVDCRLYSKYLKLRYNNGLHTGFDTVLLWRIMAGDDFNSVLPVCVRDANLDIEDYQLTRLREEAGEAAKVLDSLGKNVEADKLRYSFGVPIPKDIGNHDAQGPEDAS</sequence>
<feature type="transmembrane region" description="Helical" evidence="1">
    <location>
        <begin position="143"/>
        <end position="163"/>
    </location>
</feature>
<evidence type="ECO:0000313" key="2">
    <source>
        <dbReference type="EMBL" id="MDR0176660.1"/>
    </source>
</evidence>
<comment type="caution">
    <text evidence="2">The sequence shown here is derived from an EMBL/GenBank/DDBJ whole genome shotgun (WGS) entry which is preliminary data.</text>
</comment>
<name>A0AAW8L808_9ACTO</name>